<dbReference type="PaxDb" id="2903-EOD27258"/>
<feature type="domain" description="Helicase C-terminal" evidence="1">
    <location>
        <begin position="76"/>
        <end position="222"/>
    </location>
</feature>
<dbReference type="EnsemblProtists" id="EOD27258">
    <property type="protein sequence ID" value="EOD27258"/>
    <property type="gene ID" value="EMIHUDRAFT_205272"/>
</dbReference>
<name>A0A0D3JUS3_EMIH1</name>
<accession>A0A0D3JUS3</accession>
<dbReference type="STRING" id="2903.R1CW27"/>
<evidence type="ECO:0000313" key="3">
    <source>
        <dbReference type="Proteomes" id="UP000013827"/>
    </source>
</evidence>
<reference evidence="3" key="1">
    <citation type="journal article" date="2013" name="Nature">
        <title>Pan genome of the phytoplankton Emiliania underpins its global distribution.</title>
        <authorList>
            <person name="Read B.A."/>
            <person name="Kegel J."/>
            <person name="Klute M.J."/>
            <person name="Kuo A."/>
            <person name="Lefebvre S.C."/>
            <person name="Maumus F."/>
            <person name="Mayer C."/>
            <person name="Miller J."/>
            <person name="Monier A."/>
            <person name="Salamov A."/>
            <person name="Young J."/>
            <person name="Aguilar M."/>
            <person name="Claverie J.M."/>
            <person name="Frickenhaus S."/>
            <person name="Gonzalez K."/>
            <person name="Herman E.K."/>
            <person name="Lin Y.C."/>
            <person name="Napier J."/>
            <person name="Ogata H."/>
            <person name="Sarno A.F."/>
            <person name="Shmutz J."/>
            <person name="Schroeder D."/>
            <person name="de Vargas C."/>
            <person name="Verret F."/>
            <person name="von Dassow P."/>
            <person name="Valentin K."/>
            <person name="Van de Peer Y."/>
            <person name="Wheeler G."/>
            <person name="Dacks J.B."/>
            <person name="Delwiche C.F."/>
            <person name="Dyhrman S.T."/>
            <person name="Glockner G."/>
            <person name="John U."/>
            <person name="Richards T."/>
            <person name="Worden A.Z."/>
            <person name="Zhang X."/>
            <person name="Grigoriev I.V."/>
            <person name="Allen A.E."/>
            <person name="Bidle K."/>
            <person name="Borodovsky M."/>
            <person name="Bowler C."/>
            <person name="Brownlee C."/>
            <person name="Cock J.M."/>
            <person name="Elias M."/>
            <person name="Gladyshev V.N."/>
            <person name="Groth M."/>
            <person name="Guda C."/>
            <person name="Hadaegh A."/>
            <person name="Iglesias-Rodriguez M.D."/>
            <person name="Jenkins J."/>
            <person name="Jones B.M."/>
            <person name="Lawson T."/>
            <person name="Leese F."/>
            <person name="Lindquist E."/>
            <person name="Lobanov A."/>
            <person name="Lomsadze A."/>
            <person name="Malik S.B."/>
            <person name="Marsh M.E."/>
            <person name="Mackinder L."/>
            <person name="Mock T."/>
            <person name="Mueller-Roeber B."/>
            <person name="Pagarete A."/>
            <person name="Parker M."/>
            <person name="Probert I."/>
            <person name="Quesneville H."/>
            <person name="Raines C."/>
            <person name="Rensing S.A."/>
            <person name="Riano-Pachon D.M."/>
            <person name="Richier S."/>
            <person name="Rokitta S."/>
            <person name="Shiraiwa Y."/>
            <person name="Soanes D.M."/>
            <person name="van der Giezen M."/>
            <person name="Wahlund T.M."/>
            <person name="Williams B."/>
            <person name="Wilson W."/>
            <person name="Wolfe G."/>
            <person name="Wurch L.L."/>
        </authorList>
    </citation>
    <scope>NUCLEOTIDE SEQUENCE</scope>
</reference>
<organism evidence="2 3">
    <name type="scientific">Emiliania huxleyi (strain CCMP1516)</name>
    <dbReference type="NCBI Taxonomy" id="280463"/>
    <lineage>
        <taxon>Eukaryota</taxon>
        <taxon>Haptista</taxon>
        <taxon>Haptophyta</taxon>
        <taxon>Prymnesiophyceae</taxon>
        <taxon>Isochrysidales</taxon>
        <taxon>Noelaerhabdaceae</taxon>
        <taxon>Emiliania</taxon>
    </lineage>
</organism>
<sequence>MQALNFEPFQVLALTATMPPGKLEREAIWRLRLGVEGENLTVLRGPVDRADISMVRCFLPAGSRESSASYVLRGCRLARALASAAWAGRKLAFVTKATSAPAIAAFLTAHGMPARAFATNGMTEEERQSSLADWRADPDVILIASSTFATGVNHAGITALLHFGLAQDPLEHFQEDGRIRSSGLSITFLRPRFLVERATLPAPMERARAALSATTQLLKVLTHAGCLRAALVGWLGGSVEQCSGFPYYMELRPASKAAIEILRQLSEGEELLTSVFDEPPALAPAPFTEMSAHEMAVLTMVGKGDIGVRVKESSHGLAPLLLAEANLGALAEYEAGSEELFVWVWQPSSDEQTRADPRDVAEARQLIAMHQRKSEHHREIARRVLTSMLARGTSLQELGVRGEAARRLAAPPRRVRLCV</sequence>
<dbReference type="KEGG" id="ehx:EMIHUDRAFT_205272"/>
<dbReference type="Pfam" id="PF00271">
    <property type="entry name" value="Helicase_C"/>
    <property type="match status" value="1"/>
</dbReference>
<dbReference type="Gene3D" id="3.40.50.300">
    <property type="entry name" value="P-loop containing nucleotide triphosphate hydrolases"/>
    <property type="match status" value="1"/>
</dbReference>
<dbReference type="GeneID" id="17272804"/>
<protein>
    <recommendedName>
        <fullName evidence="1">Helicase C-terminal domain-containing protein</fullName>
    </recommendedName>
</protein>
<dbReference type="AlphaFoldDB" id="A0A0D3JUS3"/>
<keyword evidence="3" id="KW-1185">Reference proteome</keyword>
<dbReference type="Proteomes" id="UP000013827">
    <property type="component" value="Unassembled WGS sequence"/>
</dbReference>
<proteinExistence type="predicted"/>
<evidence type="ECO:0000313" key="2">
    <source>
        <dbReference type="EnsemblProtists" id="EOD27258"/>
    </source>
</evidence>
<dbReference type="PROSITE" id="PS51194">
    <property type="entry name" value="HELICASE_CTER"/>
    <property type="match status" value="1"/>
</dbReference>
<dbReference type="SUPFAM" id="SSF52540">
    <property type="entry name" value="P-loop containing nucleoside triphosphate hydrolases"/>
    <property type="match status" value="1"/>
</dbReference>
<dbReference type="RefSeq" id="XP_005779687.1">
    <property type="nucleotide sequence ID" value="XM_005779630.1"/>
</dbReference>
<dbReference type="InterPro" id="IPR001650">
    <property type="entry name" value="Helicase_C-like"/>
</dbReference>
<evidence type="ECO:0000259" key="1">
    <source>
        <dbReference type="PROSITE" id="PS51194"/>
    </source>
</evidence>
<dbReference type="InterPro" id="IPR027417">
    <property type="entry name" value="P-loop_NTPase"/>
</dbReference>
<dbReference type="HOGENOM" id="CLU_656268_0_0_1"/>
<reference evidence="2" key="2">
    <citation type="submission" date="2024-10" db="UniProtKB">
        <authorList>
            <consortium name="EnsemblProtists"/>
        </authorList>
    </citation>
    <scope>IDENTIFICATION</scope>
</reference>